<name>A0AA39QDQ7_9AGAR</name>
<feature type="compositionally biased region" description="Polar residues" evidence="1">
    <location>
        <begin position="40"/>
        <end position="51"/>
    </location>
</feature>
<evidence type="ECO:0000256" key="1">
    <source>
        <dbReference type="SAM" id="MobiDB-lite"/>
    </source>
</evidence>
<gene>
    <name evidence="2" type="ORF">EDD18DRAFT_785466</name>
</gene>
<dbReference type="AlphaFoldDB" id="A0AA39QDQ7"/>
<keyword evidence="3" id="KW-1185">Reference proteome</keyword>
<evidence type="ECO:0000313" key="3">
    <source>
        <dbReference type="Proteomes" id="UP001175228"/>
    </source>
</evidence>
<feature type="compositionally biased region" description="Polar residues" evidence="1">
    <location>
        <begin position="111"/>
        <end position="122"/>
    </location>
</feature>
<comment type="caution">
    <text evidence="2">The sequence shown here is derived from an EMBL/GenBank/DDBJ whole genome shotgun (WGS) entry which is preliminary data.</text>
</comment>
<protein>
    <submittedName>
        <fullName evidence="2">Uncharacterized protein</fullName>
    </submittedName>
</protein>
<proteinExistence type="predicted"/>
<reference evidence="2" key="1">
    <citation type="submission" date="2023-06" db="EMBL/GenBank/DDBJ databases">
        <authorList>
            <consortium name="Lawrence Berkeley National Laboratory"/>
            <person name="Ahrendt S."/>
            <person name="Sahu N."/>
            <person name="Indic B."/>
            <person name="Wong-Bajracharya J."/>
            <person name="Merenyi Z."/>
            <person name="Ke H.-M."/>
            <person name="Monk M."/>
            <person name="Kocsube S."/>
            <person name="Drula E."/>
            <person name="Lipzen A."/>
            <person name="Balint B."/>
            <person name="Henrissat B."/>
            <person name="Andreopoulos B."/>
            <person name="Martin F.M."/>
            <person name="Harder C.B."/>
            <person name="Rigling D."/>
            <person name="Ford K.L."/>
            <person name="Foster G.D."/>
            <person name="Pangilinan J."/>
            <person name="Papanicolaou A."/>
            <person name="Barry K."/>
            <person name="LaButti K."/>
            <person name="Viragh M."/>
            <person name="Koriabine M."/>
            <person name="Yan M."/>
            <person name="Riley R."/>
            <person name="Champramary S."/>
            <person name="Plett K.L."/>
            <person name="Tsai I.J."/>
            <person name="Slot J."/>
            <person name="Sipos G."/>
            <person name="Plett J."/>
            <person name="Nagy L.G."/>
            <person name="Grigoriev I.V."/>
        </authorList>
    </citation>
    <scope>NUCLEOTIDE SEQUENCE</scope>
    <source>
        <strain evidence="2">HWK02</strain>
    </source>
</reference>
<sequence>MDSDDELPHWSALIGRKTGGSGTDGIKNKAVKAGKRKAPSSPTYNTKTKFPSKSLKKRRTNTGRAKTISTVSEIIEISSDDEQVECPTAGRSRSQNANSPFNMKAEKRTELGTSESNNTPTRGTRAHATTPASRQPTSYFGRLYTGHKLEFIPRAPIISTNESMDTISRQEGDEDARSMTLDTPTDSEAPVNLSRTYFERICKWVGHEVDFNVGGRINLRGSNTL</sequence>
<feature type="region of interest" description="Disordered" evidence="1">
    <location>
        <begin position="1"/>
        <end position="66"/>
    </location>
</feature>
<dbReference type="Proteomes" id="UP001175228">
    <property type="component" value="Unassembled WGS sequence"/>
</dbReference>
<organism evidence="2 3">
    <name type="scientific">Armillaria luteobubalina</name>
    <dbReference type="NCBI Taxonomy" id="153913"/>
    <lineage>
        <taxon>Eukaryota</taxon>
        <taxon>Fungi</taxon>
        <taxon>Dikarya</taxon>
        <taxon>Basidiomycota</taxon>
        <taxon>Agaricomycotina</taxon>
        <taxon>Agaricomycetes</taxon>
        <taxon>Agaricomycetidae</taxon>
        <taxon>Agaricales</taxon>
        <taxon>Marasmiineae</taxon>
        <taxon>Physalacriaceae</taxon>
        <taxon>Armillaria</taxon>
    </lineage>
</organism>
<accession>A0AA39QDQ7</accession>
<evidence type="ECO:0000313" key="2">
    <source>
        <dbReference type="EMBL" id="KAK0500950.1"/>
    </source>
</evidence>
<feature type="region of interest" description="Disordered" evidence="1">
    <location>
        <begin position="80"/>
        <end position="138"/>
    </location>
</feature>
<feature type="compositionally biased region" description="Basic residues" evidence="1">
    <location>
        <begin position="29"/>
        <end position="38"/>
    </location>
</feature>
<feature type="compositionally biased region" description="Polar residues" evidence="1">
    <location>
        <begin position="91"/>
        <end position="101"/>
    </location>
</feature>
<dbReference type="EMBL" id="JAUEPU010000007">
    <property type="protein sequence ID" value="KAK0500950.1"/>
    <property type="molecule type" value="Genomic_DNA"/>
</dbReference>